<protein>
    <submittedName>
        <fullName evidence="4">HNH endonuclease</fullName>
    </submittedName>
</protein>
<dbReference type="Pfam" id="PF01844">
    <property type="entry name" value="HNH"/>
    <property type="match status" value="1"/>
</dbReference>
<dbReference type="GO" id="GO:0008270">
    <property type="term" value="F:zinc ion binding"/>
    <property type="evidence" value="ECO:0007669"/>
    <property type="project" value="InterPro"/>
</dbReference>
<dbReference type="RefSeq" id="WP_102161684.1">
    <property type="nucleotide sequence ID" value="NZ_PNFZ01000002.1"/>
</dbReference>
<dbReference type="Gene3D" id="1.10.30.50">
    <property type="match status" value="1"/>
</dbReference>
<keyword evidence="4" id="KW-0540">Nuclease</keyword>
<evidence type="ECO:0000313" key="4">
    <source>
        <dbReference type="EMBL" id="PMB98855.1"/>
    </source>
</evidence>
<dbReference type="InterPro" id="IPR003870">
    <property type="entry name" value="DUF222"/>
</dbReference>
<reference evidence="4 5" key="1">
    <citation type="submission" date="2017-09" db="EMBL/GenBank/DDBJ databases">
        <title>Bacterial strain isolated from the female urinary microbiota.</title>
        <authorList>
            <person name="Thomas-White K."/>
            <person name="Kumar N."/>
            <person name="Forster S."/>
            <person name="Putonti C."/>
            <person name="Lawley T."/>
            <person name="Wolfe A.J."/>
        </authorList>
    </citation>
    <scope>NUCLEOTIDE SEQUENCE [LARGE SCALE GENOMIC DNA]</scope>
    <source>
        <strain evidence="4 5">UMB0680</strain>
    </source>
</reference>
<comment type="similarity">
    <text evidence="1">Belongs to the Rv1128c/1148c/1588c/1702c/1945/3466 family.</text>
</comment>
<accession>A0A2N6PJK6</accession>
<organism evidence="4 5">
    <name type="scientific">Brevibacterium luteolum</name>
    <dbReference type="NCBI Taxonomy" id="199591"/>
    <lineage>
        <taxon>Bacteria</taxon>
        <taxon>Bacillati</taxon>
        <taxon>Actinomycetota</taxon>
        <taxon>Actinomycetes</taxon>
        <taxon>Micrococcales</taxon>
        <taxon>Brevibacteriaceae</taxon>
        <taxon>Brevibacterium</taxon>
    </lineage>
</organism>
<evidence type="ECO:0000256" key="1">
    <source>
        <dbReference type="ARBA" id="ARBA00023450"/>
    </source>
</evidence>
<name>A0A2N6PJK6_9MICO</name>
<feature type="region of interest" description="Disordered" evidence="2">
    <location>
        <begin position="387"/>
        <end position="460"/>
    </location>
</feature>
<dbReference type="OrthoDB" id="5241234at2"/>
<dbReference type="AlphaFoldDB" id="A0A2N6PJK6"/>
<dbReference type="GO" id="GO:0003676">
    <property type="term" value="F:nucleic acid binding"/>
    <property type="evidence" value="ECO:0007669"/>
    <property type="project" value="InterPro"/>
</dbReference>
<keyword evidence="5" id="KW-1185">Reference proteome</keyword>
<dbReference type="Proteomes" id="UP000235703">
    <property type="component" value="Unassembled WGS sequence"/>
</dbReference>
<evidence type="ECO:0000313" key="5">
    <source>
        <dbReference type="Proteomes" id="UP000235703"/>
    </source>
</evidence>
<sequence>MKRTRRGEPLDAMDIEGLILAFSQAPTLVDDTEAFERMNQAERLKAAITAYQVRETDAAIDRRFVTEKAAGVPAHRRCRGFGAEVALARQESPSRGSRFAKFAQVLMREMPCTFRALETGEISEEKARAVFREVAWLPSHLRNSIDAQLQELFAGTGLKRLAGEARRMAQHADPAATVEHMEYEEKQRHISVRPAPGNMAYLTAFVPMPQAVAAYAALQKAASVMVGTGESGERTGAQMAADLFITRLTGQESATDISVEIQLIMTDEALISDGTIPAWLPGHGPLPAAFTRRLLENSSGAVYLRRLFTQPETGQLVAMDSKRRTFNDGLRRMVICRDDVCRSPWCDAPIRHIDHATPHAAGGATSWANASGLCAACNYAKENPGWRHTATPDSLTVRTPSGQEYTSRTIPITSPAKSPVAKDPETTASQARGEKRGRDGRHRDGPRTKVPADAGETEANTLRSTIECSMADLIIDLSAA</sequence>
<feature type="domain" description="HNH nuclease" evidence="3">
    <location>
        <begin position="329"/>
        <end position="379"/>
    </location>
</feature>
<dbReference type="Pfam" id="PF02720">
    <property type="entry name" value="DUF222"/>
    <property type="match status" value="1"/>
</dbReference>
<keyword evidence="4" id="KW-0255">Endonuclease</keyword>
<proteinExistence type="inferred from homology"/>
<dbReference type="SMART" id="SM00507">
    <property type="entry name" value="HNHc"/>
    <property type="match status" value="1"/>
</dbReference>
<evidence type="ECO:0000259" key="3">
    <source>
        <dbReference type="SMART" id="SM00507"/>
    </source>
</evidence>
<dbReference type="InterPro" id="IPR002711">
    <property type="entry name" value="HNH"/>
</dbReference>
<feature type="compositionally biased region" description="Basic and acidic residues" evidence="2">
    <location>
        <begin position="432"/>
        <end position="447"/>
    </location>
</feature>
<gene>
    <name evidence="4" type="ORF">CJ198_06055</name>
</gene>
<dbReference type="GO" id="GO:0004519">
    <property type="term" value="F:endonuclease activity"/>
    <property type="evidence" value="ECO:0007669"/>
    <property type="project" value="UniProtKB-KW"/>
</dbReference>
<feature type="compositionally biased region" description="Polar residues" evidence="2">
    <location>
        <begin position="391"/>
        <end position="416"/>
    </location>
</feature>
<evidence type="ECO:0000256" key="2">
    <source>
        <dbReference type="SAM" id="MobiDB-lite"/>
    </source>
</evidence>
<dbReference type="EMBL" id="PNFZ01000002">
    <property type="protein sequence ID" value="PMB98855.1"/>
    <property type="molecule type" value="Genomic_DNA"/>
</dbReference>
<comment type="caution">
    <text evidence="4">The sequence shown here is derived from an EMBL/GenBank/DDBJ whole genome shotgun (WGS) entry which is preliminary data.</text>
</comment>
<keyword evidence="4" id="KW-0378">Hydrolase</keyword>
<dbReference type="InterPro" id="IPR003615">
    <property type="entry name" value="HNH_nuc"/>
</dbReference>